<gene>
    <name evidence="2" type="ORF">SOIL9_65900</name>
</gene>
<proteinExistence type="predicted"/>
<keyword evidence="1" id="KW-0812">Transmembrane</keyword>
<dbReference type="EMBL" id="LR593886">
    <property type="protein sequence ID" value="VTR91124.1"/>
    <property type="molecule type" value="Genomic_DNA"/>
</dbReference>
<sequence length="338" mass="36577">MTRRPGLTMTEALVAIFITAIGLVGVMSMFPFGAKQMSDALIADRSTSLANSIDGLVRSYWREKVADDTNMLGSGEPFYTAMDSPGTHPASPIGTGATLPTISSSSTEPSYPVFLDPMGVLGRTTANNQWVGDITTPTSLTYVPRRNMNVVGSPSQALRLFSQPDGFAWDEESRPKMNYDAKGQPTSSSEMRELRYNALAVLQRPVNSARNNATLKIVVFINRRHQFYPQGSEAVFPNATSSATISFLPTSTAIRISTAADIRKGSWIMDATIDGTVRHANFYRVVSATDDGTGFYDVELHTPIKRVDGGTNAYNATVVIMPGVADVFDRPALNGNTN</sequence>
<protein>
    <submittedName>
        <fullName evidence="2">Uncharacterized protein</fullName>
    </submittedName>
</protein>
<keyword evidence="1" id="KW-0472">Membrane</keyword>
<evidence type="ECO:0000256" key="1">
    <source>
        <dbReference type="SAM" id="Phobius"/>
    </source>
</evidence>
<dbReference type="RefSeq" id="WP_162666166.1">
    <property type="nucleotide sequence ID" value="NZ_LR593886.1"/>
</dbReference>
<accession>A0A6P2CTV9</accession>
<evidence type="ECO:0000313" key="3">
    <source>
        <dbReference type="Proteomes" id="UP000464178"/>
    </source>
</evidence>
<dbReference type="AlphaFoldDB" id="A0A6P2CTV9"/>
<dbReference type="Proteomes" id="UP000464178">
    <property type="component" value="Chromosome"/>
</dbReference>
<keyword evidence="3" id="KW-1185">Reference proteome</keyword>
<reference evidence="2 3" key="1">
    <citation type="submission" date="2019-05" db="EMBL/GenBank/DDBJ databases">
        <authorList>
            <consortium name="Science for Life Laboratories"/>
        </authorList>
    </citation>
    <scope>NUCLEOTIDE SEQUENCE [LARGE SCALE GENOMIC DNA]</scope>
    <source>
        <strain evidence="2">Soil9</strain>
    </source>
</reference>
<evidence type="ECO:0000313" key="2">
    <source>
        <dbReference type="EMBL" id="VTR91124.1"/>
    </source>
</evidence>
<organism evidence="2 3">
    <name type="scientific">Gemmata massiliana</name>
    <dbReference type="NCBI Taxonomy" id="1210884"/>
    <lineage>
        <taxon>Bacteria</taxon>
        <taxon>Pseudomonadati</taxon>
        <taxon>Planctomycetota</taxon>
        <taxon>Planctomycetia</taxon>
        <taxon>Gemmatales</taxon>
        <taxon>Gemmataceae</taxon>
        <taxon>Gemmata</taxon>
    </lineage>
</organism>
<name>A0A6P2CTV9_9BACT</name>
<keyword evidence="1" id="KW-1133">Transmembrane helix</keyword>
<dbReference type="KEGG" id="gms:SOIL9_65900"/>
<feature type="transmembrane region" description="Helical" evidence="1">
    <location>
        <begin position="12"/>
        <end position="32"/>
    </location>
</feature>